<gene>
    <name evidence="1" type="ORF">NX722_03080</name>
</gene>
<comment type="caution">
    <text evidence="1">The sequence shown here is derived from an EMBL/GenBank/DDBJ whole genome shotgun (WGS) entry which is preliminary data.</text>
</comment>
<proteinExistence type="predicted"/>
<keyword evidence="2" id="KW-1185">Reference proteome</keyword>
<dbReference type="RefSeq" id="WP_262566674.1">
    <property type="nucleotide sequence ID" value="NZ_JAPFCC010000001.1"/>
</dbReference>
<dbReference type="Proteomes" id="UP001209854">
    <property type="component" value="Unassembled WGS sequence"/>
</dbReference>
<dbReference type="EMBL" id="JAPFCC010000001">
    <property type="protein sequence ID" value="MCW7551644.1"/>
    <property type="molecule type" value="Genomic_DNA"/>
</dbReference>
<reference evidence="1 2" key="1">
    <citation type="submission" date="2022-10" db="EMBL/GenBank/DDBJ databases">
        <title>High-quality genome sequences of two octocoral-associated bacteria, Endozoicomonas euniceicola EF212 and Endozoicomonas gorgoniicola PS125.</title>
        <authorList>
            <person name="Chiou Y.-J."/>
            <person name="Chen Y.-H."/>
        </authorList>
    </citation>
    <scope>NUCLEOTIDE SEQUENCE [LARGE SCALE GENOMIC DNA]</scope>
    <source>
        <strain evidence="1 2">PS125</strain>
    </source>
</reference>
<evidence type="ECO:0000313" key="2">
    <source>
        <dbReference type="Proteomes" id="UP001209854"/>
    </source>
</evidence>
<evidence type="ECO:0000313" key="1">
    <source>
        <dbReference type="EMBL" id="MCW7551644.1"/>
    </source>
</evidence>
<protein>
    <submittedName>
        <fullName evidence="1">Uncharacterized protein</fullName>
    </submittedName>
</protein>
<accession>A0ABT3MQJ3</accession>
<organism evidence="1 2">
    <name type="scientific">Endozoicomonas gorgoniicola</name>
    <dbReference type="NCBI Taxonomy" id="1234144"/>
    <lineage>
        <taxon>Bacteria</taxon>
        <taxon>Pseudomonadati</taxon>
        <taxon>Pseudomonadota</taxon>
        <taxon>Gammaproteobacteria</taxon>
        <taxon>Oceanospirillales</taxon>
        <taxon>Endozoicomonadaceae</taxon>
        <taxon>Endozoicomonas</taxon>
    </lineage>
</organism>
<name>A0ABT3MQJ3_9GAMM</name>
<sequence>MDLDLVDIAPDLDKWIDDNCIVTKEDRVEATLDGEAMYSHVVEDKLIELTVKRHELLALLDECYKRFKQYDMDNYEPDMTPYVHTEFMKKLEATLGR</sequence>